<dbReference type="InterPro" id="IPR050722">
    <property type="entry name" value="Pyruvate:ferred/Flavod_OxRd"/>
</dbReference>
<gene>
    <name evidence="5" type="ordered locus">Tmar_1433</name>
</gene>
<dbReference type="STRING" id="644966.Tmar_1433"/>
<dbReference type="Pfam" id="PF01855">
    <property type="entry name" value="POR_N"/>
    <property type="match status" value="1"/>
</dbReference>
<dbReference type="AlphaFoldDB" id="E6SMQ4"/>
<dbReference type="eggNOG" id="COG0674">
    <property type="taxonomic scope" value="Bacteria"/>
</dbReference>
<dbReference type="SUPFAM" id="SSF52922">
    <property type="entry name" value="TK C-terminal domain-like"/>
    <property type="match status" value="1"/>
</dbReference>
<dbReference type="Pfam" id="PF01558">
    <property type="entry name" value="POR"/>
    <property type="match status" value="1"/>
</dbReference>
<dbReference type="EMBL" id="CP002344">
    <property type="protein sequence ID" value="ADU51546.1"/>
    <property type="molecule type" value="Genomic_DNA"/>
</dbReference>
<keyword evidence="1" id="KW-0560">Oxidoreductase</keyword>
<dbReference type="InterPro" id="IPR033412">
    <property type="entry name" value="PFOR_II"/>
</dbReference>
<protein>
    <submittedName>
        <fullName evidence="5">Pyruvate flavodoxin/ferredoxin oxidoreductase domain protein</fullName>
    </submittedName>
</protein>
<name>E6SMQ4_THEM7</name>
<dbReference type="CDD" id="cd07034">
    <property type="entry name" value="TPP_PYR_PFOR_IOR-alpha_like"/>
    <property type="match status" value="1"/>
</dbReference>
<dbReference type="KEGG" id="tmr:Tmar_1433"/>
<dbReference type="Proteomes" id="UP000008915">
    <property type="component" value="Chromosome"/>
</dbReference>
<dbReference type="Pfam" id="PF17147">
    <property type="entry name" value="PFOR_II"/>
    <property type="match status" value="1"/>
</dbReference>
<dbReference type="PANTHER" id="PTHR32154:SF20">
    <property type="entry name" value="2-OXOGLUTARATE OXIDOREDUCTASE SUBUNIT KORA"/>
    <property type="match status" value="1"/>
</dbReference>
<dbReference type="InterPro" id="IPR002880">
    <property type="entry name" value="Pyrv_Fd/Flavodoxin_OxRdtase_N"/>
</dbReference>
<feature type="domain" description="Pyruvate flavodoxin/ferredoxin oxidoreductase pyrimidine binding" evidence="3">
    <location>
        <begin position="250"/>
        <end position="492"/>
    </location>
</feature>
<dbReference type="InterPro" id="IPR009014">
    <property type="entry name" value="Transketo_C/PFOR_II"/>
</dbReference>
<dbReference type="Gene3D" id="3.40.50.970">
    <property type="match status" value="1"/>
</dbReference>
<keyword evidence="6" id="KW-1185">Reference proteome</keyword>
<evidence type="ECO:0000256" key="1">
    <source>
        <dbReference type="ARBA" id="ARBA00023002"/>
    </source>
</evidence>
<organism evidence="5 6">
    <name type="scientific">Thermaerobacter marianensis (strain ATCC 700841 / DSM 12885 / JCM 10246 / 7p75a)</name>
    <dbReference type="NCBI Taxonomy" id="644966"/>
    <lineage>
        <taxon>Bacteria</taxon>
        <taxon>Bacillati</taxon>
        <taxon>Bacillota</taxon>
        <taxon>Clostridia</taxon>
        <taxon>Eubacteriales</taxon>
        <taxon>Clostridiales Family XVII. Incertae Sedis</taxon>
        <taxon>Thermaerobacter</taxon>
    </lineage>
</organism>
<accession>E6SMQ4</accession>
<dbReference type="eggNOG" id="COG1014">
    <property type="taxonomic scope" value="Bacteria"/>
</dbReference>
<dbReference type="InterPro" id="IPR002869">
    <property type="entry name" value="Pyrv_flavodox_OxRed_cen"/>
</dbReference>
<sequence length="624" mass="68614">MKCMPAAGAGSIIANCCILTVGKGVRAVAKELHHPATGAPTTLTGEFNWKVGGQQGEGIDSTGEIVSQTLNRLGYYVYQYRHFMSLIKGGHTNYKVRAADHLIRHHGDELHVLIAFDQKTIDHNLHELVRDGVIVYDDIFKARIPEGRQVRVYGVPLTKIARELGNPIMKNMVAVGVTAALVGLPVEEFRPTIEARFGAKGGQVVELNMEALRRGFEYGVREIGQVATLPQRPEVRRRLFISGNEAVAFGALAAGCRFLAAYPITPATEIMYWFLKNFPKYGGVVVQAEDEIAAVNMAIGANYAGVRAMTSTSGPGISLMQEAVGLAGMSETPLVIVDVMRGGPSTGLPTKTEQSDLNQLIFGTHGEIPRIVLTPATVEDCFYMAAEAFNLAERYQCPVYLVSDLSLGMSRQSIDGLDYGRIRIDRGSLISQEELDAMERGAYKRYLVTESGISPRSLPGMRNGRYVALGNEHDEAGTEEIEDTSTREIQMKKRMRKLDGLDLGQYVDYYGDEPADRVDLLLVGWGSTIGRIQEAVERLAADGYKVGHLHLRALHPFPKDKVRGYLQAAPKVLVVENNYTGQLAGYLQREVGFHEKLHGCNKYDGDPFLASEIYSRAREVLIHG</sequence>
<dbReference type="InterPro" id="IPR029061">
    <property type="entry name" value="THDP-binding"/>
</dbReference>
<dbReference type="SUPFAM" id="SSF53323">
    <property type="entry name" value="Pyruvate-ferredoxin oxidoreductase, PFOR, domain III"/>
    <property type="match status" value="1"/>
</dbReference>
<feature type="domain" description="Pyruvate:ferredoxin oxidoreductase core" evidence="4">
    <location>
        <begin position="519"/>
        <end position="592"/>
    </location>
</feature>
<dbReference type="NCBIfam" id="TIGR03710">
    <property type="entry name" value="OAFO_sf"/>
    <property type="match status" value="1"/>
</dbReference>
<keyword evidence="5" id="KW-0670">Pyruvate</keyword>
<dbReference type="SUPFAM" id="SSF52518">
    <property type="entry name" value="Thiamin diphosphate-binding fold (THDP-binding)"/>
    <property type="match status" value="1"/>
</dbReference>
<reference evidence="6" key="2">
    <citation type="journal article" date="2010" name="Stand. Genomic Sci.">
        <title>Complete genome sequence of Thermaerobacter marianensis type strain (7p75aT).</title>
        <authorList>
            <person name="Han C."/>
            <person name="Gu W."/>
            <person name="Zhang X."/>
            <person name="Lapidus A."/>
            <person name="Nolan M."/>
            <person name="Copeland A."/>
            <person name="Lucas S."/>
            <person name="Glavina Del Rio T."/>
            <person name="Tice H."/>
            <person name="Cheng J."/>
            <person name="Tapia R."/>
            <person name="Goodwin L."/>
            <person name="Pitluck S."/>
            <person name="Pagani I."/>
            <person name="Ivanova N."/>
            <person name="Mavromatis K."/>
            <person name="Mikhailova N."/>
            <person name="Pati A."/>
            <person name="Chen A."/>
            <person name="Palaniappan K."/>
            <person name="Land M."/>
            <person name="Hauser L."/>
            <person name="Chang Y."/>
            <person name="Jeffries C."/>
            <person name="Schneider S."/>
            <person name="Rohde M."/>
            <person name="Goker M."/>
            <person name="Pukall R."/>
            <person name="Woyke T."/>
            <person name="Bristow J."/>
            <person name="Eisen J."/>
            <person name="Markowitz V."/>
            <person name="Hugenholtz P."/>
            <person name="Kyrpides N."/>
            <person name="Klenk H."/>
            <person name="Detter J."/>
        </authorList>
    </citation>
    <scope>NUCLEOTIDE SEQUENCE [LARGE SCALE GENOMIC DNA]</scope>
    <source>
        <strain evidence="6">ATCC 700841 / DSM 12885 / JCM 10246 / 7p75a</strain>
    </source>
</reference>
<dbReference type="InterPro" id="IPR019752">
    <property type="entry name" value="Pyrv/ketoisovalerate_OxRed_cat"/>
</dbReference>
<dbReference type="FunFam" id="3.40.920.10:FF:000003">
    <property type="entry name" value="Pyruvate ferredoxin oxidoreductase, alpha subunit"/>
    <property type="match status" value="1"/>
</dbReference>
<dbReference type="GO" id="GO:0016903">
    <property type="term" value="F:oxidoreductase activity, acting on the aldehyde or oxo group of donors"/>
    <property type="evidence" value="ECO:0007669"/>
    <property type="project" value="InterPro"/>
</dbReference>
<dbReference type="InterPro" id="IPR022367">
    <property type="entry name" value="2-oxoacid/accept_OxRdtase_asu"/>
</dbReference>
<evidence type="ECO:0000259" key="2">
    <source>
        <dbReference type="Pfam" id="PF01558"/>
    </source>
</evidence>
<feature type="domain" description="Pyruvate/ketoisovalerate oxidoreductase catalytic" evidence="2">
    <location>
        <begin position="56"/>
        <end position="217"/>
    </location>
</feature>
<dbReference type="PANTHER" id="PTHR32154">
    <property type="entry name" value="PYRUVATE-FLAVODOXIN OXIDOREDUCTASE-RELATED"/>
    <property type="match status" value="1"/>
</dbReference>
<evidence type="ECO:0000259" key="4">
    <source>
        <dbReference type="Pfam" id="PF17147"/>
    </source>
</evidence>
<evidence type="ECO:0000259" key="3">
    <source>
        <dbReference type="Pfam" id="PF01855"/>
    </source>
</evidence>
<dbReference type="HOGENOM" id="CLU_017038_1_0_9"/>
<proteinExistence type="predicted"/>
<reference evidence="5 6" key="1">
    <citation type="journal article" date="2010" name="Stand. Genomic Sci.">
        <title>Complete genome sequence of Thermaerobacter marianensis type strain (7p75a).</title>
        <authorList>
            <person name="Han C."/>
            <person name="Gu W."/>
            <person name="Zhang X."/>
            <person name="Lapidus A."/>
            <person name="Nolan M."/>
            <person name="Copeland A."/>
            <person name="Lucas S."/>
            <person name="Del Rio T.G."/>
            <person name="Tice H."/>
            <person name="Cheng J.F."/>
            <person name="Tapia R."/>
            <person name="Goodwin L."/>
            <person name="Pitluck S."/>
            <person name="Pagani I."/>
            <person name="Ivanova N."/>
            <person name="Mavromatis K."/>
            <person name="Mikhailova N."/>
            <person name="Pati A."/>
            <person name="Chen A."/>
            <person name="Palaniappan K."/>
            <person name="Land M."/>
            <person name="Hauser L."/>
            <person name="Chang Y.J."/>
            <person name="Jeffries C.D."/>
            <person name="Schneider S."/>
            <person name="Rohde M."/>
            <person name="Goker M."/>
            <person name="Pukall R."/>
            <person name="Woyke T."/>
            <person name="Bristow J."/>
            <person name="Eisen J.A."/>
            <person name="Markowitz V."/>
            <person name="Hugenholtz P."/>
            <person name="Kyrpides N.C."/>
            <person name="Klenk H.P."/>
            <person name="Detter J.C."/>
        </authorList>
    </citation>
    <scope>NUCLEOTIDE SEQUENCE [LARGE SCALE GENOMIC DNA]</scope>
    <source>
        <strain evidence="6">ATCC 700841 / DSM 12885 / JCM 10246 / 7p75a</strain>
    </source>
</reference>
<dbReference type="FunFam" id="3.40.50.920:FF:000009">
    <property type="entry name" value="2-oxoglutarate ferredoxin oxidoreductase subunit alpha"/>
    <property type="match status" value="1"/>
</dbReference>
<evidence type="ECO:0000313" key="5">
    <source>
        <dbReference type="EMBL" id="ADU51546.1"/>
    </source>
</evidence>
<evidence type="ECO:0000313" key="6">
    <source>
        <dbReference type="Proteomes" id="UP000008915"/>
    </source>
</evidence>
<dbReference type="Gene3D" id="3.40.920.10">
    <property type="entry name" value="Pyruvate-ferredoxin oxidoreductase, PFOR, domain III"/>
    <property type="match status" value="1"/>
</dbReference>
<dbReference type="FunFam" id="3.40.50.970:FF:000022">
    <property type="entry name" value="2-oxoglutarate ferredoxin oxidoreductase alpha subunit"/>
    <property type="match status" value="1"/>
</dbReference>
<dbReference type="GO" id="GO:0006979">
    <property type="term" value="P:response to oxidative stress"/>
    <property type="evidence" value="ECO:0007669"/>
    <property type="project" value="TreeGrafter"/>
</dbReference>
<dbReference type="Gene3D" id="3.40.50.920">
    <property type="match status" value="1"/>
</dbReference>